<keyword evidence="3" id="KW-1185">Reference proteome</keyword>
<organism evidence="2 3">
    <name type="scientific">Rousettus aegyptiacus</name>
    <name type="common">Egyptian fruit bat</name>
    <name type="synonym">Pteropus aegyptiacus</name>
    <dbReference type="NCBI Taxonomy" id="9407"/>
    <lineage>
        <taxon>Eukaryota</taxon>
        <taxon>Metazoa</taxon>
        <taxon>Chordata</taxon>
        <taxon>Craniata</taxon>
        <taxon>Vertebrata</taxon>
        <taxon>Euteleostomi</taxon>
        <taxon>Mammalia</taxon>
        <taxon>Eutheria</taxon>
        <taxon>Laurasiatheria</taxon>
        <taxon>Chiroptera</taxon>
        <taxon>Yinpterochiroptera</taxon>
        <taxon>Pteropodoidea</taxon>
        <taxon>Pteropodidae</taxon>
        <taxon>Rousettinae</taxon>
        <taxon>Rousettus</taxon>
    </lineage>
</organism>
<dbReference type="GO" id="GO:0006355">
    <property type="term" value="P:regulation of DNA-templated transcription"/>
    <property type="evidence" value="ECO:0007669"/>
    <property type="project" value="InterPro"/>
</dbReference>
<dbReference type="InterPro" id="IPR001909">
    <property type="entry name" value="KRAB"/>
</dbReference>
<comment type="caution">
    <text evidence="2">The sequence shown here is derived from an EMBL/GenBank/DDBJ whole genome shotgun (WGS) entry which is preliminary data.</text>
</comment>
<evidence type="ECO:0000259" key="1">
    <source>
        <dbReference type="PROSITE" id="PS50805"/>
    </source>
</evidence>
<evidence type="ECO:0000313" key="2">
    <source>
        <dbReference type="EMBL" id="KAF6488576.1"/>
    </source>
</evidence>
<dbReference type="InterPro" id="IPR050169">
    <property type="entry name" value="Krueppel_C2H2_ZnF"/>
</dbReference>
<dbReference type="SUPFAM" id="SSF109640">
    <property type="entry name" value="KRAB domain (Kruppel-associated box)"/>
    <property type="match status" value="1"/>
</dbReference>
<dbReference type="InterPro" id="IPR036051">
    <property type="entry name" value="KRAB_dom_sf"/>
</dbReference>
<proteinExistence type="predicted"/>
<reference evidence="2 3" key="1">
    <citation type="journal article" date="2020" name="Nature">
        <title>Six reference-quality genomes reveal evolution of bat adaptations.</title>
        <authorList>
            <person name="Jebb D."/>
            <person name="Huang Z."/>
            <person name="Pippel M."/>
            <person name="Hughes G.M."/>
            <person name="Lavrichenko K."/>
            <person name="Devanna P."/>
            <person name="Winkler S."/>
            <person name="Jermiin L.S."/>
            <person name="Skirmuntt E.C."/>
            <person name="Katzourakis A."/>
            <person name="Burkitt-Gray L."/>
            <person name="Ray D.A."/>
            <person name="Sullivan K.A.M."/>
            <person name="Roscito J.G."/>
            <person name="Kirilenko B.M."/>
            <person name="Davalos L.M."/>
            <person name="Corthals A.P."/>
            <person name="Power M.L."/>
            <person name="Jones G."/>
            <person name="Ransome R.D."/>
            <person name="Dechmann D.K.N."/>
            <person name="Locatelli A.G."/>
            <person name="Puechmaille S.J."/>
            <person name="Fedrigo O."/>
            <person name="Jarvis E.D."/>
            <person name="Hiller M."/>
            <person name="Vernes S.C."/>
            <person name="Myers E.W."/>
            <person name="Teeling E.C."/>
        </authorList>
    </citation>
    <scope>NUCLEOTIDE SEQUENCE [LARGE SCALE GENOMIC DNA]</scope>
    <source>
        <strain evidence="2">MRouAeg1</strain>
        <tissue evidence="2">Muscle</tissue>
    </source>
</reference>
<name>A0A7J8IVA6_ROUAE</name>
<dbReference type="SMART" id="SM00349">
    <property type="entry name" value="KRAB"/>
    <property type="match status" value="1"/>
</dbReference>
<gene>
    <name evidence="2" type="ORF">HJG63_021281</name>
</gene>
<dbReference type="CDD" id="cd07765">
    <property type="entry name" value="KRAB_A-box"/>
    <property type="match status" value="1"/>
</dbReference>
<dbReference type="AlphaFoldDB" id="A0A7J8IVA6"/>
<dbReference type="PANTHER" id="PTHR23232">
    <property type="entry name" value="KRAB DOMAIN C2H2 ZINC FINGER"/>
    <property type="match status" value="1"/>
</dbReference>
<protein>
    <recommendedName>
        <fullName evidence="1">KRAB domain-containing protein</fullName>
    </recommendedName>
</protein>
<dbReference type="PANTHER" id="PTHR23232:SF134">
    <property type="entry name" value="KRAB DOMAIN-CONTAINING PROTEIN"/>
    <property type="match status" value="1"/>
</dbReference>
<dbReference type="PROSITE" id="PS50805">
    <property type="entry name" value="KRAB"/>
    <property type="match status" value="1"/>
</dbReference>
<evidence type="ECO:0000313" key="3">
    <source>
        <dbReference type="Proteomes" id="UP000593571"/>
    </source>
</evidence>
<sequence>MNNYASVSFKDVTVEFTPDEWQYLGASQRTLYRNVVLENYSHFVSLGYCSIKPEVIFKLEQGEDPWLVEDEFLNRSYPEDYQLDLLEKSQENQDKYFRQVLFTSNRTLTTEQEKV</sequence>
<dbReference type="Proteomes" id="UP000593571">
    <property type="component" value="Unassembled WGS sequence"/>
</dbReference>
<dbReference type="Pfam" id="PF01352">
    <property type="entry name" value="KRAB"/>
    <property type="match status" value="1"/>
</dbReference>
<dbReference type="Gene3D" id="6.10.140.140">
    <property type="match status" value="1"/>
</dbReference>
<dbReference type="EMBL" id="JACASE010000003">
    <property type="protein sequence ID" value="KAF6488576.1"/>
    <property type="molecule type" value="Genomic_DNA"/>
</dbReference>
<accession>A0A7J8IVA6</accession>
<feature type="domain" description="KRAB" evidence="1">
    <location>
        <begin position="7"/>
        <end position="78"/>
    </location>
</feature>